<dbReference type="HAMAP" id="MF_00135">
    <property type="entry name" value="PRAI"/>
    <property type="match status" value="1"/>
</dbReference>
<evidence type="ECO:0000313" key="8">
    <source>
        <dbReference type="EMBL" id="SVA20118.1"/>
    </source>
</evidence>
<dbReference type="EMBL" id="UINC01005252">
    <property type="protein sequence ID" value="SVA20118.1"/>
    <property type="molecule type" value="Genomic_DNA"/>
</dbReference>
<dbReference type="InterPro" id="IPR013785">
    <property type="entry name" value="Aldolase_TIM"/>
</dbReference>
<dbReference type="NCBIfam" id="NF002298">
    <property type="entry name" value="PRK01222.1-4"/>
    <property type="match status" value="1"/>
</dbReference>
<evidence type="ECO:0000259" key="7">
    <source>
        <dbReference type="Pfam" id="PF00697"/>
    </source>
</evidence>
<reference evidence="8" key="1">
    <citation type="submission" date="2018-05" db="EMBL/GenBank/DDBJ databases">
        <authorList>
            <person name="Lanie J.A."/>
            <person name="Ng W.-L."/>
            <person name="Kazmierczak K.M."/>
            <person name="Andrzejewski T.M."/>
            <person name="Davidsen T.M."/>
            <person name="Wayne K.J."/>
            <person name="Tettelin H."/>
            <person name="Glass J.I."/>
            <person name="Rusch D."/>
            <person name="Podicherti R."/>
            <person name="Tsui H.-C.T."/>
            <person name="Winkler M.E."/>
        </authorList>
    </citation>
    <scope>NUCLEOTIDE SEQUENCE</scope>
</reference>
<evidence type="ECO:0000256" key="1">
    <source>
        <dbReference type="ARBA" id="ARBA00004664"/>
    </source>
</evidence>
<sequence>MKTGSARQTQIKICGLTKPEQALSCVEMGADLIGLNCWNGSSRYIIPEIISEIVAELPQSAKTVGVFVNESPDSINKVMKQTGMDWVQLHGDEAVETCEKLAFPWFKAFRVSPKFKVSLIKQYKQETFLVDAYSKHHFGGSGQMIDIDLASKASGLGKMILAGGLTPENVAEAVEKVKPWGVDVCSGVESRPGIKDMRLVEKFINKIIK</sequence>
<accession>A0A381TXB5</accession>
<dbReference type="Pfam" id="PF00697">
    <property type="entry name" value="PRAI"/>
    <property type="match status" value="1"/>
</dbReference>
<name>A0A381TXB5_9ZZZZ</name>
<organism evidence="8">
    <name type="scientific">marine metagenome</name>
    <dbReference type="NCBI Taxonomy" id="408172"/>
    <lineage>
        <taxon>unclassified sequences</taxon>
        <taxon>metagenomes</taxon>
        <taxon>ecological metagenomes</taxon>
    </lineage>
</organism>
<evidence type="ECO:0000256" key="4">
    <source>
        <dbReference type="ARBA" id="ARBA00022822"/>
    </source>
</evidence>
<evidence type="ECO:0000256" key="5">
    <source>
        <dbReference type="ARBA" id="ARBA00023141"/>
    </source>
</evidence>
<protein>
    <recommendedName>
        <fullName evidence="2">phosphoribosylanthranilate isomerase</fullName>
        <ecNumber evidence="2">5.3.1.24</ecNumber>
    </recommendedName>
</protein>
<dbReference type="UniPathway" id="UPA00035">
    <property type="reaction ID" value="UER00042"/>
</dbReference>
<keyword evidence="4" id="KW-0822">Tryptophan biosynthesis</keyword>
<dbReference type="AlphaFoldDB" id="A0A381TXB5"/>
<dbReference type="CDD" id="cd00405">
    <property type="entry name" value="PRAI"/>
    <property type="match status" value="1"/>
</dbReference>
<dbReference type="SUPFAM" id="SSF51366">
    <property type="entry name" value="Ribulose-phoshate binding barrel"/>
    <property type="match status" value="1"/>
</dbReference>
<keyword evidence="3" id="KW-0028">Amino-acid biosynthesis</keyword>
<dbReference type="GO" id="GO:0000162">
    <property type="term" value="P:L-tryptophan biosynthetic process"/>
    <property type="evidence" value="ECO:0007669"/>
    <property type="project" value="UniProtKB-UniPathway"/>
</dbReference>
<gene>
    <name evidence="8" type="ORF">METZ01_LOCUS72972</name>
</gene>
<comment type="pathway">
    <text evidence="1">Amino-acid biosynthesis; L-tryptophan biosynthesis; L-tryptophan from chorismate: step 3/5.</text>
</comment>
<dbReference type="PANTHER" id="PTHR42894">
    <property type="entry name" value="N-(5'-PHOSPHORIBOSYL)ANTHRANILATE ISOMERASE"/>
    <property type="match status" value="1"/>
</dbReference>
<evidence type="ECO:0000256" key="6">
    <source>
        <dbReference type="ARBA" id="ARBA00023235"/>
    </source>
</evidence>
<dbReference type="Gene3D" id="3.20.20.70">
    <property type="entry name" value="Aldolase class I"/>
    <property type="match status" value="1"/>
</dbReference>
<dbReference type="GO" id="GO:0004640">
    <property type="term" value="F:phosphoribosylanthranilate isomerase activity"/>
    <property type="evidence" value="ECO:0007669"/>
    <property type="project" value="UniProtKB-EC"/>
</dbReference>
<dbReference type="EC" id="5.3.1.24" evidence="2"/>
<keyword evidence="6" id="KW-0413">Isomerase</keyword>
<proteinExistence type="inferred from homology"/>
<evidence type="ECO:0000256" key="3">
    <source>
        <dbReference type="ARBA" id="ARBA00022605"/>
    </source>
</evidence>
<dbReference type="InterPro" id="IPR011060">
    <property type="entry name" value="RibuloseP-bd_barrel"/>
</dbReference>
<dbReference type="InterPro" id="IPR001240">
    <property type="entry name" value="PRAI_dom"/>
</dbReference>
<feature type="domain" description="N-(5'phosphoribosyl) anthranilate isomerase (PRAI)" evidence="7">
    <location>
        <begin position="11"/>
        <end position="205"/>
    </location>
</feature>
<dbReference type="InterPro" id="IPR044643">
    <property type="entry name" value="TrpF_fam"/>
</dbReference>
<evidence type="ECO:0000256" key="2">
    <source>
        <dbReference type="ARBA" id="ARBA00012572"/>
    </source>
</evidence>
<dbReference type="PANTHER" id="PTHR42894:SF1">
    <property type="entry name" value="N-(5'-PHOSPHORIBOSYL)ANTHRANILATE ISOMERASE"/>
    <property type="match status" value="1"/>
</dbReference>
<keyword evidence="5" id="KW-0057">Aromatic amino acid biosynthesis</keyword>